<reference evidence="4" key="1">
    <citation type="submission" date="2020-10" db="EMBL/GenBank/DDBJ databases">
        <authorList>
            <person name="Castelo-Branco R."/>
            <person name="Eusebio N."/>
            <person name="Adriana R."/>
            <person name="Vieira A."/>
            <person name="Brugerolle De Fraissinette N."/>
            <person name="Rezende De Castro R."/>
            <person name="Schneider M.P."/>
            <person name="Vasconcelos V."/>
            <person name="Leao P.N."/>
        </authorList>
    </citation>
    <scope>NUCLEOTIDE SEQUENCE</scope>
    <source>
        <strain evidence="4">LEGE 11480</strain>
    </source>
</reference>
<organism evidence="4 5">
    <name type="scientific">Romeriopsis navalis LEGE 11480</name>
    <dbReference type="NCBI Taxonomy" id="2777977"/>
    <lineage>
        <taxon>Bacteria</taxon>
        <taxon>Bacillati</taxon>
        <taxon>Cyanobacteriota</taxon>
        <taxon>Cyanophyceae</taxon>
        <taxon>Leptolyngbyales</taxon>
        <taxon>Leptolyngbyaceae</taxon>
        <taxon>Romeriopsis</taxon>
        <taxon>Romeriopsis navalis</taxon>
    </lineage>
</organism>
<feature type="compositionally biased region" description="Polar residues" evidence="1">
    <location>
        <begin position="481"/>
        <end position="502"/>
    </location>
</feature>
<evidence type="ECO:0000256" key="2">
    <source>
        <dbReference type="SAM" id="SignalP"/>
    </source>
</evidence>
<evidence type="ECO:0000313" key="5">
    <source>
        <dbReference type="Proteomes" id="UP000625316"/>
    </source>
</evidence>
<dbReference type="AlphaFoldDB" id="A0A928VPY4"/>
<feature type="domain" description="DUF7925" evidence="3">
    <location>
        <begin position="259"/>
        <end position="445"/>
    </location>
</feature>
<dbReference type="InterPro" id="IPR057685">
    <property type="entry name" value="DUF7925"/>
</dbReference>
<gene>
    <name evidence="4" type="ORF">IQ266_21620</name>
</gene>
<dbReference type="Pfam" id="PF25546">
    <property type="entry name" value="DUF7925"/>
    <property type="match status" value="1"/>
</dbReference>
<proteinExistence type="predicted"/>
<keyword evidence="5" id="KW-1185">Reference proteome</keyword>
<dbReference type="RefSeq" id="WP_264327160.1">
    <property type="nucleotide sequence ID" value="NZ_JADEXQ010000100.1"/>
</dbReference>
<comment type="caution">
    <text evidence="4">The sequence shown here is derived from an EMBL/GenBank/DDBJ whole genome shotgun (WGS) entry which is preliminary data.</text>
</comment>
<dbReference type="EMBL" id="JADEXQ010000100">
    <property type="protein sequence ID" value="MBE9032340.1"/>
    <property type="molecule type" value="Genomic_DNA"/>
</dbReference>
<feature type="region of interest" description="Disordered" evidence="1">
    <location>
        <begin position="438"/>
        <end position="508"/>
    </location>
</feature>
<feature type="chain" id="PRO_5038025172" description="DUF7925 domain-containing protein" evidence="2">
    <location>
        <begin position="33"/>
        <end position="834"/>
    </location>
</feature>
<evidence type="ECO:0000313" key="4">
    <source>
        <dbReference type="EMBL" id="MBE9032340.1"/>
    </source>
</evidence>
<sequence length="834" mass="86647">MTFRRNRWSYRQWLVALLLASGSMSIALPLMAQTQIGDQIKNTFTGTFQDNNGQEFTATSNEVVLQVSEVAGLTVQAQAPSKANPDPDDNITVDFVITNVGNDPTFVFIPGQATIADPPSQSGSGSFTQGTLQIVEFNGTTLTTPVNIPTNGLSSESFPANALPNGGALNAGQTIKVRVPLAVASTALKNDSVIVSLGNTGGTADQQNIGFTNDAGSVFTNNIPDGNATGEAAGNPVNGQREAMDTSQVITVGARLQSFATILLARDYQNGNTPGDVSDDRITYNLAARIERDLPTGITDVVPTALCQTEVTLEGLNVNRVLVSDAIPADTVLSSANPIAPVDGTWDVVYTTSALTIPANQANWTATRPTDSSTITRVGYLRDTCIPTNSTVTGFSFTVEPVTGFNGGRIVNIAQIFGQSTPGTPVTDTATQIVYDESGDQDPNNGLGLANPDPATGGVTENNGGIMARRADLDLDGTDPGNGTSPIANDTNQGVNTGSTAGTKPAGGETVAQTIASAPANGPDTQPGAIGPNNTDDDFTNVILAPPAAIPANQQLDDAQTPPTVFNNTVQSFSSIPQVISLLPQPPASPEALPDGTIVTITNPANGQTATYTYSSANGFTFVSGQGGPTATLPVTLPIDPNVSNTGSYTVTVDLPNAEQATEYPIPIIAFIDQGAPGFDAGDPGNITIDRIYTGYIQVIKEARVLEDDGTTEIVPFTTDTSQLTDAAQTGRFVEYRLTYTNISTAQGNGTNNIVLPATDFSIVDDGAAAPNNWFVSTQDPSFPAQATGTATSSSGTISVTTTNGDIQAYQLTVPSLNPGETGTFTFRRQISEQ</sequence>
<evidence type="ECO:0000256" key="1">
    <source>
        <dbReference type="SAM" id="MobiDB-lite"/>
    </source>
</evidence>
<evidence type="ECO:0000259" key="3">
    <source>
        <dbReference type="Pfam" id="PF25546"/>
    </source>
</evidence>
<dbReference type="Proteomes" id="UP000625316">
    <property type="component" value="Unassembled WGS sequence"/>
</dbReference>
<feature type="signal peptide" evidence="2">
    <location>
        <begin position="1"/>
        <end position="32"/>
    </location>
</feature>
<accession>A0A928VPY4</accession>
<keyword evidence="2" id="KW-0732">Signal</keyword>
<name>A0A928VPY4_9CYAN</name>
<protein>
    <recommendedName>
        <fullName evidence="3">DUF7925 domain-containing protein</fullName>
    </recommendedName>
</protein>